<sequence>MPYSSNPYLFERITREIVFSHLTASICQSIILSKIEYQSSRFSSNTDETKLVVNGTEKILMIDQHLSTGFEQLEAYLYFRFDFNQILRLNILSSLKDDLFIIGECQIPIYTEKEKLIDEILSDDFKSTDIIFPDQSLATINDNTQFCKDKQLMKDYLAFFTARHLFRLIKCHRLFSTKTTFPFNFHQLIESIQSNHFEKITDEIISTLTPVTLSGTEFVGFLMPMNLQSDIIKLLSNSNISQENQVQCRFHVFNAIIVHSFDDVKVVAKSNGVCQYRISNPKSSTKYSFKCCQYRKYPLSNHEIKATVPDDDPNSIALILNERDTFGRHKTATLLELNGSLIRTLCWKETLIPNRISWNDLATLAIACAKTIKIMSISTETNYEHQSSAPRKYINTG</sequence>
<keyword evidence="3" id="KW-1185">Reference proteome</keyword>
<dbReference type="Proteomes" id="UP000663854">
    <property type="component" value="Unassembled WGS sequence"/>
</dbReference>
<evidence type="ECO:0000313" key="2">
    <source>
        <dbReference type="EMBL" id="CAF0732830.1"/>
    </source>
</evidence>
<dbReference type="Proteomes" id="UP000663870">
    <property type="component" value="Unassembled WGS sequence"/>
</dbReference>
<reference evidence="1" key="1">
    <citation type="submission" date="2021-02" db="EMBL/GenBank/DDBJ databases">
        <authorList>
            <person name="Nowell W R."/>
        </authorList>
    </citation>
    <scope>NUCLEOTIDE SEQUENCE</scope>
</reference>
<proteinExistence type="predicted"/>
<dbReference type="EMBL" id="CAJNOL010000002">
    <property type="protein sequence ID" value="CAF0726972.1"/>
    <property type="molecule type" value="Genomic_DNA"/>
</dbReference>
<name>A0A813MX79_9BILA</name>
<dbReference type="EMBL" id="CAJNOH010000005">
    <property type="protein sequence ID" value="CAF0732830.1"/>
    <property type="molecule type" value="Genomic_DNA"/>
</dbReference>
<evidence type="ECO:0000313" key="1">
    <source>
        <dbReference type="EMBL" id="CAF0726972.1"/>
    </source>
</evidence>
<dbReference type="AlphaFoldDB" id="A0A813MX79"/>
<protein>
    <submittedName>
        <fullName evidence="1">Uncharacterized protein</fullName>
    </submittedName>
</protein>
<evidence type="ECO:0000313" key="3">
    <source>
        <dbReference type="Proteomes" id="UP000663870"/>
    </source>
</evidence>
<organism evidence="1 3">
    <name type="scientific">Rotaria sordida</name>
    <dbReference type="NCBI Taxonomy" id="392033"/>
    <lineage>
        <taxon>Eukaryota</taxon>
        <taxon>Metazoa</taxon>
        <taxon>Spiralia</taxon>
        <taxon>Gnathifera</taxon>
        <taxon>Rotifera</taxon>
        <taxon>Eurotatoria</taxon>
        <taxon>Bdelloidea</taxon>
        <taxon>Philodinida</taxon>
        <taxon>Philodinidae</taxon>
        <taxon>Rotaria</taxon>
    </lineage>
</organism>
<gene>
    <name evidence="1" type="ORF">JXQ802_LOCUS207</name>
    <name evidence="2" type="ORF">PYM288_LOCUS1064</name>
</gene>
<comment type="caution">
    <text evidence="1">The sequence shown here is derived from an EMBL/GenBank/DDBJ whole genome shotgun (WGS) entry which is preliminary data.</text>
</comment>
<accession>A0A813MX79</accession>